<dbReference type="Proteomes" id="UP000032142">
    <property type="component" value="Unassembled WGS sequence"/>
</dbReference>
<organism evidence="1 2">
    <name type="scientific">Gossypium arboreum</name>
    <name type="common">Tree cotton</name>
    <name type="synonym">Gossypium nanking</name>
    <dbReference type="NCBI Taxonomy" id="29729"/>
    <lineage>
        <taxon>Eukaryota</taxon>
        <taxon>Viridiplantae</taxon>
        <taxon>Streptophyta</taxon>
        <taxon>Embryophyta</taxon>
        <taxon>Tracheophyta</taxon>
        <taxon>Spermatophyta</taxon>
        <taxon>Magnoliopsida</taxon>
        <taxon>eudicotyledons</taxon>
        <taxon>Gunneridae</taxon>
        <taxon>Pentapetalae</taxon>
        <taxon>rosids</taxon>
        <taxon>malvids</taxon>
        <taxon>Malvales</taxon>
        <taxon>Malvaceae</taxon>
        <taxon>Malvoideae</taxon>
        <taxon>Gossypium</taxon>
    </lineage>
</organism>
<gene>
    <name evidence="1" type="ORF">F383_30682</name>
</gene>
<sequence length="21" mass="2576">MLAHFFRFWPVSHSFHSPMLT</sequence>
<dbReference type="EMBL" id="KN431213">
    <property type="protein sequence ID" value="KHG25081.1"/>
    <property type="molecule type" value="Genomic_DNA"/>
</dbReference>
<proteinExistence type="predicted"/>
<name>A0A0B0PNU4_GOSAR</name>
<evidence type="ECO:0000313" key="1">
    <source>
        <dbReference type="EMBL" id="KHG25081.1"/>
    </source>
</evidence>
<dbReference type="AlphaFoldDB" id="A0A0B0PNU4"/>
<protein>
    <submittedName>
        <fullName evidence="1">Uncharacterized protein</fullName>
    </submittedName>
</protein>
<reference evidence="2" key="1">
    <citation type="submission" date="2014-09" db="EMBL/GenBank/DDBJ databases">
        <authorList>
            <person name="Mudge J."/>
            <person name="Ramaraj T."/>
            <person name="Lindquist I.E."/>
            <person name="Bharti A.K."/>
            <person name="Sundararajan A."/>
            <person name="Cameron C.T."/>
            <person name="Woodward J.E."/>
            <person name="May G.D."/>
            <person name="Brubaker C."/>
            <person name="Broadhvest J."/>
            <person name="Wilkins T.A."/>
        </authorList>
    </citation>
    <scope>NUCLEOTIDE SEQUENCE</scope>
    <source>
        <strain evidence="2">cv. AKA8401</strain>
    </source>
</reference>
<keyword evidence="2" id="KW-1185">Reference proteome</keyword>
<accession>A0A0B0PNU4</accession>
<evidence type="ECO:0000313" key="2">
    <source>
        <dbReference type="Proteomes" id="UP000032142"/>
    </source>
</evidence>